<dbReference type="PANTHER" id="PTHR42748:SF31">
    <property type="entry name" value="NMRA-LIKE DOMAIN-CONTAINING PROTEIN-RELATED"/>
    <property type="match status" value="1"/>
</dbReference>
<dbReference type="Proteomes" id="UP000034112">
    <property type="component" value="Unassembled WGS sequence"/>
</dbReference>
<evidence type="ECO:0000313" key="4">
    <source>
        <dbReference type="EMBL" id="KKO97551.1"/>
    </source>
</evidence>
<organism evidence="4 5">
    <name type="scientific">Trichoderma harzianum</name>
    <name type="common">Hypocrea lixii</name>
    <dbReference type="NCBI Taxonomy" id="5544"/>
    <lineage>
        <taxon>Eukaryota</taxon>
        <taxon>Fungi</taxon>
        <taxon>Dikarya</taxon>
        <taxon>Ascomycota</taxon>
        <taxon>Pezizomycotina</taxon>
        <taxon>Sordariomycetes</taxon>
        <taxon>Hypocreomycetidae</taxon>
        <taxon>Hypocreales</taxon>
        <taxon>Hypocreaceae</taxon>
        <taxon>Trichoderma</taxon>
    </lineage>
</organism>
<dbReference type="OrthoDB" id="413314at2759"/>
<comment type="caution">
    <text evidence="4">The sequence shown here is derived from an EMBL/GenBank/DDBJ whole genome shotgun (WGS) entry which is preliminary data.</text>
</comment>
<dbReference type="Gene3D" id="3.90.25.10">
    <property type="entry name" value="UDP-galactose 4-epimerase, domain 1"/>
    <property type="match status" value="1"/>
</dbReference>
<protein>
    <recommendedName>
        <fullName evidence="3">NmrA-like domain-containing protein</fullName>
    </recommendedName>
</protein>
<dbReference type="SUPFAM" id="SSF51735">
    <property type="entry name" value="NAD(P)-binding Rossmann-fold domains"/>
    <property type="match status" value="1"/>
</dbReference>
<evidence type="ECO:0000256" key="2">
    <source>
        <dbReference type="ARBA" id="ARBA00022857"/>
    </source>
</evidence>
<dbReference type="GO" id="GO:0005634">
    <property type="term" value="C:nucleus"/>
    <property type="evidence" value="ECO:0007669"/>
    <property type="project" value="TreeGrafter"/>
</dbReference>
<feature type="domain" description="NmrA-like" evidence="3">
    <location>
        <begin position="4"/>
        <end position="272"/>
    </location>
</feature>
<accession>A0A0F9ZAG1</accession>
<evidence type="ECO:0000313" key="5">
    <source>
        <dbReference type="Proteomes" id="UP000034112"/>
    </source>
</evidence>
<dbReference type="EMBL" id="JOKZ01000544">
    <property type="protein sequence ID" value="KKO97551.1"/>
    <property type="molecule type" value="Genomic_DNA"/>
</dbReference>
<keyword evidence="2" id="KW-0521">NADP</keyword>
<dbReference type="InterPro" id="IPR051164">
    <property type="entry name" value="NmrA-like_oxidored"/>
</dbReference>
<dbReference type="InterPro" id="IPR036291">
    <property type="entry name" value="NAD(P)-bd_dom_sf"/>
</dbReference>
<gene>
    <name evidence="4" type="ORF">THAR02_10346</name>
</gene>
<proteinExistence type="inferred from homology"/>
<dbReference type="Gene3D" id="3.40.50.720">
    <property type="entry name" value="NAD(P)-binding Rossmann-like Domain"/>
    <property type="match status" value="1"/>
</dbReference>
<dbReference type="PANTHER" id="PTHR42748">
    <property type="entry name" value="NITROGEN METABOLITE REPRESSION PROTEIN NMRA FAMILY MEMBER"/>
    <property type="match status" value="1"/>
</dbReference>
<dbReference type="InterPro" id="IPR008030">
    <property type="entry name" value="NmrA-like"/>
</dbReference>
<name>A0A0F9ZAG1_TRIHA</name>
<reference evidence="5" key="1">
    <citation type="journal article" date="2015" name="Genome Announc.">
        <title>Draft whole-genome sequence of the biocontrol agent Trichoderma harzianum T6776.</title>
        <authorList>
            <person name="Baroncelli R."/>
            <person name="Piaggeschi G."/>
            <person name="Fiorini L."/>
            <person name="Bertolini E."/>
            <person name="Zapparata A."/>
            <person name="Pe M.E."/>
            <person name="Sarrocco S."/>
            <person name="Vannacci G."/>
        </authorList>
    </citation>
    <scope>NUCLEOTIDE SEQUENCE [LARGE SCALE GENOMIC DNA]</scope>
    <source>
        <strain evidence="5">T6776</strain>
    </source>
</reference>
<sequence length="317" mass="34553">MAPSILIIGATGNTGKGVVRGLPALIKSNSTKYRVVALTRSLNNSVAKQLAAELDGVEWLEKDWPDIDVEWLKSQEVVRVFIAPHTLPHQFADESTLYLALLQAGVGYVIRVSTFAEFISPTNPTPYARSHWAVENLLSQPEFKELQWTSLQPNFFTQNWLGPAIGFIAEYKQTGKQGVLPVLSSEDSPAGLIDPEDIGDVAAHLLALDDVSPHNHGKYVLHGPEDVTGRDIVTIVEDYIGEKVENVTYSAKDAYFSAVKGMGIPDKLIPAMFTTVEALWAGKCARDYHPASKEVMALAPPKTTAVEAFKALLAGFP</sequence>
<evidence type="ECO:0000259" key="3">
    <source>
        <dbReference type="Pfam" id="PF05368"/>
    </source>
</evidence>
<dbReference type="AlphaFoldDB" id="A0A0F9ZAG1"/>
<dbReference type="Pfam" id="PF05368">
    <property type="entry name" value="NmrA"/>
    <property type="match status" value="1"/>
</dbReference>
<evidence type="ECO:0000256" key="1">
    <source>
        <dbReference type="ARBA" id="ARBA00006328"/>
    </source>
</evidence>
<dbReference type="OMA" id="QHWAIEA"/>
<comment type="similarity">
    <text evidence="1">Belongs to the NmrA-type oxidoreductase family.</text>
</comment>